<dbReference type="InterPro" id="IPR022085">
    <property type="entry name" value="OpdG"/>
</dbReference>
<gene>
    <name evidence="1" type="ORF">PG993_013425</name>
</gene>
<protein>
    <submittedName>
        <fullName evidence="1">Uncharacterized protein</fullName>
    </submittedName>
</protein>
<organism evidence="1 2">
    <name type="scientific">Apiospora rasikravindrae</name>
    <dbReference type="NCBI Taxonomy" id="990691"/>
    <lineage>
        <taxon>Eukaryota</taxon>
        <taxon>Fungi</taxon>
        <taxon>Dikarya</taxon>
        <taxon>Ascomycota</taxon>
        <taxon>Pezizomycotina</taxon>
        <taxon>Sordariomycetes</taxon>
        <taxon>Xylariomycetidae</taxon>
        <taxon>Amphisphaeriales</taxon>
        <taxon>Apiosporaceae</taxon>
        <taxon>Apiospora</taxon>
    </lineage>
</organism>
<dbReference type="InterPro" id="IPR053204">
    <property type="entry name" value="Oxopyrrolidines_Biosynth-assoc"/>
</dbReference>
<proteinExistence type="predicted"/>
<dbReference type="PANTHER" id="PTHR38797">
    <property type="entry name" value="NUCLEAR PORE COMPLEX PROTEIN NUP85-RELATED"/>
    <property type="match status" value="1"/>
</dbReference>
<dbReference type="Pfam" id="PF12311">
    <property type="entry name" value="DUF3632"/>
    <property type="match status" value="1"/>
</dbReference>
<dbReference type="Proteomes" id="UP001444661">
    <property type="component" value="Unassembled WGS sequence"/>
</dbReference>
<evidence type="ECO:0000313" key="1">
    <source>
        <dbReference type="EMBL" id="KAK8022658.1"/>
    </source>
</evidence>
<accession>A0ABR1RY40</accession>
<name>A0ABR1RY40_9PEZI</name>
<comment type="caution">
    <text evidence="1">The sequence shown here is derived from an EMBL/GenBank/DDBJ whole genome shotgun (WGS) entry which is preliminary data.</text>
</comment>
<reference evidence="1 2" key="1">
    <citation type="submission" date="2023-01" db="EMBL/GenBank/DDBJ databases">
        <title>Analysis of 21 Apiospora genomes using comparative genomics revels a genus with tremendous synthesis potential of carbohydrate active enzymes and secondary metabolites.</title>
        <authorList>
            <person name="Sorensen T."/>
        </authorList>
    </citation>
    <scope>NUCLEOTIDE SEQUENCE [LARGE SCALE GENOMIC DNA]</scope>
    <source>
        <strain evidence="1 2">CBS 33761</strain>
    </source>
</reference>
<keyword evidence="2" id="KW-1185">Reference proteome</keyword>
<dbReference type="EMBL" id="JAQQWK010000012">
    <property type="protein sequence ID" value="KAK8022658.1"/>
    <property type="molecule type" value="Genomic_DNA"/>
</dbReference>
<sequence length="345" mass="38718">MHHLRDALLRTSPKGPPELTMLDSQALDQQDVRECVARGELEELRGAAFYNRTSIVTERYCALGDGVDSLEGHLHSLWHMYYQLGRHTSHETAGQDRLVLDVVRIQGLGPLTRPAAGNYGIDIARTVEGTLWNDLPFLATDMTGFWIESCATVSGAQRLNLASFLAKLASARVGRDRMSQIALVLFRSMFEERRDLCIPDQADDAENTRRSISSLDIAQLLPSVCVWIKEAGHQLIFLSDVYWNDCPSMIGGGGQMFTESELGKRSPTGFTPWRWMYWLKRLHEIKEEAEKANQTHLEELATEAIDFMASNAKERNSGIIKAYKSGGDVLRNDKRLSCLEGDDAE</sequence>
<dbReference type="PANTHER" id="PTHR38797:SF7">
    <property type="entry name" value="TRANSCRIPTION FACTOR DOMAIN-CONTAINING PROTEIN"/>
    <property type="match status" value="1"/>
</dbReference>
<evidence type="ECO:0000313" key="2">
    <source>
        <dbReference type="Proteomes" id="UP001444661"/>
    </source>
</evidence>